<dbReference type="EMBL" id="QRXJ01000005">
    <property type="protein sequence ID" value="RGT91290.1"/>
    <property type="molecule type" value="Genomic_DNA"/>
</dbReference>
<sequence length="112" mass="13332">MESEGSCSKELDARICYRLRMCIWKQWKTPQNRIKNLMKLGVDKDTAWITAYTGSRIAYICQRRVMNFTINKERLTRFGLLGLMAIDYKKLVKVISEDEKFMKQIEKWAVEE</sequence>
<protein>
    <submittedName>
        <fullName evidence="1">Uncharacterized protein</fullName>
    </submittedName>
</protein>
<evidence type="ECO:0000313" key="2">
    <source>
        <dbReference type="Proteomes" id="UP000283360"/>
    </source>
</evidence>
<keyword evidence="2" id="KW-1185">Reference proteome</keyword>
<accession>A0A3R6ANS6</accession>
<dbReference type="AlphaFoldDB" id="A0A3R6ANS6"/>
<name>A0A3R6ANS6_9FIRM</name>
<organism evidence="1 2">
    <name type="scientific">Coprococcus comes</name>
    <dbReference type="NCBI Taxonomy" id="410072"/>
    <lineage>
        <taxon>Bacteria</taxon>
        <taxon>Bacillati</taxon>
        <taxon>Bacillota</taxon>
        <taxon>Clostridia</taxon>
        <taxon>Lachnospirales</taxon>
        <taxon>Lachnospiraceae</taxon>
        <taxon>Coprococcus</taxon>
    </lineage>
</organism>
<gene>
    <name evidence="1" type="ORF">DWX03_05295</name>
</gene>
<evidence type="ECO:0000313" key="1">
    <source>
        <dbReference type="EMBL" id="RGT91290.1"/>
    </source>
</evidence>
<reference evidence="1 2" key="1">
    <citation type="submission" date="2018-08" db="EMBL/GenBank/DDBJ databases">
        <title>A genome reference for cultivated species of the human gut microbiota.</title>
        <authorList>
            <person name="Zou Y."/>
            <person name="Xue W."/>
            <person name="Luo G."/>
        </authorList>
    </citation>
    <scope>NUCLEOTIDE SEQUENCE [LARGE SCALE GENOMIC DNA]</scope>
    <source>
        <strain evidence="1 2">AF18-12LB</strain>
    </source>
</reference>
<comment type="caution">
    <text evidence="1">The sequence shown here is derived from an EMBL/GenBank/DDBJ whole genome shotgun (WGS) entry which is preliminary data.</text>
</comment>
<dbReference type="Proteomes" id="UP000283360">
    <property type="component" value="Unassembled WGS sequence"/>
</dbReference>
<proteinExistence type="predicted"/>